<evidence type="ECO:0000259" key="1">
    <source>
        <dbReference type="PROSITE" id="PS50075"/>
    </source>
</evidence>
<sequence>MDAYGPTEACVYVISADTANKIDYSSVGYVQNNTKAYILDKEFRRVPIGAVGELYLSGIQLADGYLNRPEETSKAFMSNPFENNEEYGGLYCTGDVARLLPDGSYGIIGRRDGQVKIRGNRVELTEVESVIRNMDNIDDVTVQITKNNTNNELVAYVTLSKDLKEDLVDYVREYVLKHKPEYMVPSYVVKLDEIPLNVNGKVDKRALPDVDKTSLHAEYVAPRNENEKEIVEAFEKALNLEKVSIHDDFIRLGGDSLTAIRLLSYITSHDVTMADIFTFRTPEAIAKNMSDYSFDLDIYSLESGCPLNSAQINVFADVNVYNKKNAYHIPGYISIPKEYSLENILESLDKLLDAHPILSMHLSEEYEVNDNTDMSNLDLLKDLMSTARKFGIKEIMNLIKAYGLDAGGLYKMLRTTIRLFKGEYPYLVKGAKPPVFVEGNVNEKVILDFFDESFDLYNYLSKFLIVESEESYYLIYWIHHIIFDATSAGVFQNEFRTLLDGGEVNYEDTFLKTSAFTHQIKNTEKFDEAGEFYEPMLSDIDDVGVLSGDSSSEGYSTSLYDLEFDKVAFKSFLNNAGISENVFFTSVFAYTLSQFADRDKVLFTIIENGRDRFSENFIGMTSNVMPIVAKCKNQSISSFMENMANTVYGVLRHSYYPILLLYQKYNFEVHILFQFVPNWIADDFNTFDNAESQEIFNKVLNNFQDSLTEFLVQVYQNGDDYSLVFTNSNKYSDKMINDFKDTYISVLSKIINGDTTSNLNSIK</sequence>
<dbReference type="SUPFAM" id="SSF52777">
    <property type="entry name" value="CoA-dependent acyltransferases"/>
    <property type="match status" value="2"/>
</dbReference>
<dbReference type="InterPro" id="IPR036736">
    <property type="entry name" value="ACP-like_sf"/>
</dbReference>
<proteinExistence type="predicted"/>
<dbReference type="GO" id="GO:0031177">
    <property type="term" value="F:phosphopantetheine binding"/>
    <property type="evidence" value="ECO:0007669"/>
    <property type="project" value="TreeGrafter"/>
</dbReference>
<dbReference type="Gene3D" id="3.40.50.12780">
    <property type="entry name" value="N-terminal domain of ligase-like"/>
    <property type="match status" value="1"/>
</dbReference>
<dbReference type="GO" id="GO:0005737">
    <property type="term" value="C:cytoplasm"/>
    <property type="evidence" value="ECO:0007669"/>
    <property type="project" value="TreeGrafter"/>
</dbReference>
<dbReference type="GO" id="GO:0003824">
    <property type="term" value="F:catalytic activity"/>
    <property type="evidence" value="ECO:0007669"/>
    <property type="project" value="InterPro"/>
</dbReference>
<dbReference type="InterPro" id="IPR001242">
    <property type="entry name" value="Condensation_dom"/>
</dbReference>
<gene>
    <name evidence="2" type="ORF">SAMN02910315_00764</name>
</gene>
<dbReference type="InterPro" id="IPR023213">
    <property type="entry name" value="CAT-like_dom_sf"/>
</dbReference>
<keyword evidence="3" id="KW-1185">Reference proteome</keyword>
<dbReference type="Gene3D" id="3.30.559.10">
    <property type="entry name" value="Chloramphenicol acetyltransferase-like domain"/>
    <property type="match status" value="1"/>
</dbReference>
<name>A0A1G5VQ06_9EURY</name>
<evidence type="ECO:0000313" key="3">
    <source>
        <dbReference type="Proteomes" id="UP000323439"/>
    </source>
</evidence>
<dbReference type="InterPro" id="IPR009081">
    <property type="entry name" value="PP-bd_ACP"/>
</dbReference>
<dbReference type="GO" id="GO:0044550">
    <property type="term" value="P:secondary metabolite biosynthetic process"/>
    <property type="evidence" value="ECO:0007669"/>
    <property type="project" value="TreeGrafter"/>
</dbReference>
<dbReference type="SUPFAM" id="SSF56801">
    <property type="entry name" value="Acetyl-CoA synthetase-like"/>
    <property type="match status" value="1"/>
</dbReference>
<dbReference type="InterPro" id="IPR025110">
    <property type="entry name" value="AMP-bd_C"/>
</dbReference>
<dbReference type="InterPro" id="IPR045851">
    <property type="entry name" value="AMP-bd_C_sf"/>
</dbReference>
<dbReference type="PANTHER" id="PTHR45527:SF1">
    <property type="entry name" value="FATTY ACID SYNTHASE"/>
    <property type="match status" value="1"/>
</dbReference>
<dbReference type="SUPFAM" id="SSF47336">
    <property type="entry name" value="ACP-like"/>
    <property type="match status" value="1"/>
</dbReference>
<organism evidence="2 3">
    <name type="scientific">Methanobrevibacter millerae</name>
    <dbReference type="NCBI Taxonomy" id="230361"/>
    <lineage>
        <taxon>Archaea</taxon>
        <taxon>Methanobacteriati</taxon>
        <taxon>Methanobacteriota</taxon>
        <taxon>Methanomada group</taxon>
        <taxon>Methanobacteria</taxon>
        <taxon>Methanobacteriales</taxon>
        <taxon>Methanobacteriaceae</taxon>
        <taxon>Methanobrevibacter</taxon>
    </lineage>
</organism>
<dbReference type="InterPro" id="IPR042099">
    <property type="entry name" value="ANL_N_sf"/>
</dbReference>
<dbReference type="PANTHER" id="PTHR45527">
    <property type="entry name" value="NONRIBOSOMAL PEPTIDE SYNTHETASE"/>
    <property type="match status" value="1"/>
</dbReference>
<protein>
    <submittedName>
        <fullName evidence="2">Phosphopantetheine attachment site</fullName>
    </submittedName>
</protein>
<dbReference type="Proteomes" id="UP000323439">
    <property type="component" value="Unassembled WGS sequence"/>
</dbReference>
<dbReference type="Pfam" id="PF00668">
    <property type="entry name" value="Condensation"/>
    <property type="match status" value="1"/>
</dbReference>
<dbReference type="Pfam" id="PF00550">
    <property type="entry name" value="PP-binding"/>
    <property type="match status" value="1"/>
</dbReference>
<dbReference type="Gene3D" id="1.10.1200.10">
    <property type="entry name" value="ACP-like"/>
    <property type="match status" value="1"/>
</dbReference>
<dbReference type="EMBL" id="FMXB01000005">
    <property type="protein sequence ID" value="SDA47838.1"/>
    <property type="molecule type" value="Genomic_DNA"/>
</dbReference>
<dbReference type="Pfam" id="PF00501">
    <property type="entry name" value="AMP-binding"/>
    <property type="match status" value="1"/>
</dbReference>
<dbReference type="AlphaFoldDB" id="A0A1G5VQ06"/>
<dbReference type="Gene3D" id="3.30.300.30">
    <property type="match status" value="1"/>
</dbReference>
<accession>A0A1G5VQ06</accession>
<dbReference type="PROSITE" id="PS50075">
    <property type="entry name" value="CARRIER"/>
    <property type="match status" value="1"/>
</dbReference>
<dbReference type="Pfam" id="PF13193">
    <property type="entry name" value="AMP-binding_C"/>
    <property type="match status" value="1"/>
</dbReference>
<evidence type="ECO:0000313" key="2">
    <source>
        <dbReference type="EMBL" id="SDA47838.1"/>
    </source>
</evidence>
<dbReference type="InterPro" id="IPR000873">
    <property type="entry name" value="AMP-dep_synth/lig_dom"/>
</dbReference>
<dbReference type="Gene3D" id="3.30.559.30">
    <property type="entry name" value="Nonribosomal peptide synthetase, condensation domain"/>
    <property type="match status" value="1"/>
</dbReference>
<reference evidence="2 3" key="1">
    <citation type="submission" date="2016-10" db="EMBL/GenBank/DDBJ databases">
        <authorList>
            <person name="Varghese N."/>
            <person name="Submissions S."/>
        </authorList>
    </citation>
    <scope>NUCLEOTIDE SEQUENCE [LARGE SCALE GENOMIC DNA]</scope>
    <source>
        <strain evidence="2 3">DSM 16643</strain>
    </source>
</reference>
<dbReference type="GO" id="GO:0043041">
    <property type="term" value="P:amino acid activation for nonribosomal peptide biosynthetic process"/>
    <property type="evidence" value="ECO:0007669"/>
    <property type="project" value="TreeGrafter"/>
</dbReference>
<feature type="domain" description="Carrier" evidence="1">
    <location>
        <begin position="221"/>
        <end position="297"/>
    </location>
</feature>